<proteinExistence type="inferred from homology"/>
<dbReference type="Gene3D" id="1.10.520.10">
    <property type="match status" value="1"/>
</dbReference>
<dbReference type="InterPro" id="IPR024589">
    <property type="entry name" value="Ligninase_C"/>
</dbReference>
<keyword evidence="3" id="KW-0964">Secreted</keyword>
<evidence type="ECO:0000256" key="11">
    <source>
        <dbReference type="ARBA" id="ARBA00023157"/>
    </source>
</evidence>
<dbReference type="EMBL" id="JACAZH010000007">
    <property type="protein sequence ID" value="KAF7364298.1"/>
    <property type="molecule type" value="Genomic_DNA"/>
</dbReference>
<evidence type="ECO:0000256" key="3">
    <source>
        <dbReference type="ARBA" id="ARBA00022525"/>
    </source>
</evidence>
<dbReference type="AlphaFoldDB" id="A0A8H6YQE3"/>
<dbReference type="InterPro" id="IPR001621">
    <property type="entry name" value="Ligninase"/>
</dbReference>
<feature type="binding site" description="axial binding residue" evidence="15">
    <location>
        <position position="139"/>
    </location>
    <ligand>
        <name>heme b</name>
        <dbReference type="ChEBI" id="CHEBI:60344"/>
    </ligand>
    <ligandPart>
        <name>Fe</name>
        <dbReference type="ChEBI" id="CHEBI:18248"/>
    </ligandPart>
</feature>
<name>A0A8H6YQE3_9AGAR</name>
<dbReference type="GO" id="GO:0000302">
    <property type="term" value="P:response to reactive oxygen species"/>
    <property type="evidence" value="ECO:0007669"/>
    <property type="project" value="TreeGrafter"/>
</dbReference>
<dbReference type="Gene3D" id="1.10.420.10">
    <property type="entry name" value="Peroxidase, domain 2"/>
    <property type="match status" value="1"/>
</dbReference>
<dbReference type="InterPro" id="IPR002016">
    <property type="entry name" value="Haem_peroxidase"/>
</dbReference>
<organism evidence="19 20">
    <name type="scientific">Mycena sanguinolenta</name>
    <dbReference type="NCBI Taxonomy" id="230812"/>
    <lineage>
        <taxon>Eukaryota</taxon>
        <taxon>Fungi</taxon>
        <taxon>Dikarya</taxon>
        <taxon>Basidiomycota</taxon>
        <taxon>Agaricomycotina</taxon>
        <taxon>Agaricomycetes</taxon>
        <taxon>Agaricomycetidae</taxon>
        <taxon>Agaricales</taxon>
        <taxon>Marasmiineae</taxon>
        <taxon>Mycenaceae</taxon>
        <taxon>Mycena</taxon>
    </lineage>
</organism>
<evidence type="ECO:0000256" key="1">
    <source>
        <dbReference type="ARBA" id="ARBA00004613"/>
    </source>
</evidence>
<feature type="binding site" evidence="15">
    <location>
        <position position="12"/>
    </location>
    <ligand>
        <name>Ca(2+)</name>
        <dbReference type="ChEBI" id="CHEBI:29108"/>
        <label>1</label>
    </ligand>
</feature>
<dbReference type="Pfam" id="PF11895">
    <property type="entry name" value="Peroxidase_ext"/>
    <property type="match status" value="1"/>
</dbReference>
<comment type="cofactor">
    <cofactor evidence="15 17">
        <name>Ca(2+)</name>
        <dbReference type="ChEBI" id="CHEBI:29108"/>
    </cofactor>
    <text evidence="15 17">Binds 2 calcium ions per subunit.</text>
</comment>
<feature type="domain" description="Plant heme peroxidase family profile" evidence="18">
    <location>
        <begin position="1"/>
        <end position="253"/>
    </location>
</feature>
<evidence type="ECO:0000256" key="4">
    <source>
        <dbReference type="ARBA" id="ARBA00022559"/>
    </source>
</evidence>
<gene>
    <name evidence="19" type="ORF">MSAN_01089700</name>
</gene>
<dbReference type="Proteomes" id="UP000623467">
    <property type="component" value="Unassembled WGS sequence"/>
</dbReference>
<evidence type="ECO:0000256" key="7">
    <source>
        <dbReference type="ARBA" id="ARBA00022729"/>
    </source>
</evidence>
<dbReference type="PANTHER" id="PTHR31356">
    <property type="entry name" value="THYLAKOID LUMENAL 29 KDA PROTEIN, CHLOROPLASTIC-RELATED"/>
    <property type="match status" value="1"/>
</dbReference>
<keyword evidence="6 15" id="KW-0479">Metal-binding</keyword>
<evidence type="ECO:0000256" key="10">
    <source>
        <dbReference type="ARBA" id="ARBA00023004"/>
    </source>
</evidence>
<dbReference type="GO" id="GO:0004601">
    <property type="term" value="F:peroxidase activity"/>
    <property type="evidence" value="ECO:0007669"/>
    <property type="project" value="UniProtKB-KW"/>
</dbReference>
<dbReference type="PRINTS" id="PR00458">
    <property type="entry name" value="PEROXIDASE"/>
</dbReference>
<keyword evidence="4 17" id="KW-0575">Peroxidase</keyword>
<dbReference type="GO" id="GO:0046872">
    <property type="term" value="F:metal ion binding"/>
    <property type="evidence" value="ECO:0007669"/>
    <property type="project" value="UniProtKB-UniRule"/>
</dbReference>
<keyword evidence="12" id="KW-0325">Glycoprotein</keyword>
<dbReference type="PROSITE" id="PS00435">
    <property type="entry name" value="PEROXIDASE_1"/>
    <property type="match status" value="1"/>
</dbReference>
<feature type="binding site" evidence="15">
    <location>
        <position position="164"/>
    </location>
    <ligand>
        <name>Ca(2+)</name>
        <dbReference type="ChEBI" id="CHEBI:29108"/>
        <label>2</label>
    </ligand>
</feature>
<dbReference type="InterPro" id="IPR010255">
    <property type="entry name" value="Haem_peroxidase_sf"/>
</dbReference>
<keyword evidence="20" id="KW-1185">Reference proteome</keyword>
<feature type="binding site" evidence="15">
    <location>
        <position position="30"/>
    </location>
    <ligand>
        <name>Ca(2+)</name>
        <dbReference type="ChEBI" id="CHEBI:29108"/>
        <label>1</label>
    </ligand>
</feature>
<evidence type="ECO:0000256" key="8">
    <source>
        <dbReference type="ARBA" id="ARBA00022837"/>
    </source>
</evidence>
<evidence type="ECO:0000256" key="2">
    <source>
        <dbReference type="ARBA" id="ARBA00006089"/>
    </source>
</evidence>
<reference evidence="19" key="1">
    <citation type="submission" date="2020-05" db="EMBL/GenBank/DDBJ databases">
        <title>Mycena genomes resolve the evolution of fungal bioluminescence.</title>
        <authorList>
            <person name="Tsai I.J."/>
        </authorList>
    </citation>
    <scope>NUCLEOTIDE SEQUENCE</scope>
    <source>
        <strain evidence="19">160909Yilan</strain>
    </source>
</reference>
<sequence>MAHHALRVAFHDAVNYSPKLHSQGQYGGGGADGSIMKFSDIELQYVENNVLGDIINAEKAIADKHGVSYGDMIQFSAVVSVRNCINGPRIAFKAGRPDATQPAPDGLVPTPFDSVDKILARVEDAGLTPQDLIELLASHSIAGQEVVDPKVAGLPLDLTPTVFDTNFYRDVQLAGFLYPGNDGPHTGESMSPFFNEFRLQSDFELARDPRTSGYWLMLSLNPILMSTGFATSMAKMALIGQNPSILHDCSDVIP</sequence>
<keyword evidence="10 15" id="KW-0408">Iron</keyword>
<comment type="similarity">
    <text evidence="2 17">Belongs to the peroxidase family. Ligninase subfamily.</text>
</comment>
<evidence type="ECO:0000256" key="14">
    <source>
        <dbReference type="PIRSR" id="PIRSR601621-1"/>
    </source>
</evidence>
<dbReference type="PROSITE" id="PS50873">
    <property type="entry name" value="PEROXIDASE_4"/>
    <property type="match status" value="1"/>
</dbReference>
<evidence type="ECO:0000256" key="16">
    <source>
        <dbReference type="PIRSR" id="PIRSR601621-3"/>
    </source>
</evidence>
<feature type="binding site" evidence="15">
    <location>
        <position position="32"/>
    </location>
    <ligand>
        <name>Ca(2+)</name>
        <dbReference type="ChEBI" id="CHEBI:29108"/>
        <label>1</label>
    </ligand>
</feature>
<keyword evidence="7" id="KW-0732">Signal</keyword>
<dbReference type="GO" id="GO:0020037">
    <property type="term" value="F:heme binding"/>
    <property type="evidence" value="ECO:0007669"/>
    <property type="project" value="UniProtKB-UniRule"/>
</dbReference>
<dbReference type="OrthoDB" id="2113341at2759"/>
<dbReference type="InterPro" id="IPR044831">
    <property type="entry name" value="Ccp1-like"/>
</dbReference>
<dbReference type="InterPro" id="IPR019793">
    <property type="entry name" value="Peroxidases_heam-ligand_BS"/>
</dbReference>
<dbReference type="GO" id="GO:0034599">
    <property type="term" value="P:cellular response to oxidative stress"/>
    <property type="evidence" value="ECO:0007669"/>
    <property type="project" value="InterPro"/>
</dbReference>
<feature type="binding site" evidence="15">
    <location>
        <position position="157"/>
    </location>
    <ligand>
        <name>Ca(2+)</name>
        <dbReference type="ChEBI" id="CHEBI:29108"/>
        <label>2</label>
    </ligand>
</feature>
<dbReference type="PRINTS" id="PR00462">
    <property type="entry name" value="LIGNINASE"/>
</dbReference>
<dbReference type="PANTHER" id="PTHR31356:SF66">
    <property type="entry name" value="CATALASE-PEROXIDASE"/>
    <property type="match status" value="1"/>
</dbReference>
<feature type="binding site" evidence="15">
    <location>
        <position position="34"/>
    </location>
    <ligand>
        <name>Ca(2+)</name>
        <dbReference type="ChEBI" id="CHEBI:29108"/>
        <label>1</label>
    </ligand>
</feature>
<evidence type="ECO:0000256" key="17">
    <source>
        <dbReference type="RuleBase" id="RU363051"/>
    </source>
</evidence>
<comment type="cofactor">
    <cofactor evidence="15">
        <name>heme b</name>
        <dbReference type="ChEBI" id="CHEBI:60344"/>
    </cofactor>
    <text evidence="15">Binds 1 heme b (iron(II)-protoporphyrin IX) group per subunit.</text>
</comment>
<accession>A0A8H6YQE3</accession>
<evidence type="ECO:0000256" key="6">
    <source>
        <dbReference type="ARBA" id="ARBA00022723"/>
    </source>
</evidence>
<dbReference type="PROSITE" id="PS00436">
    <property type="entry name" value="PEROXIDASE_2"/>
    <property type="match status" value="1"/>
</dbReference>
<dbReference type="Pfam" id="PF00141">
    <property type="entry name" value="peroxidase"/>
    <property type="match status" value="1"/>
</dbReference>
<comment type="subcellular location">
    <subcellularLocation>
        <location evidence="1">Secreted</location>
    </subcellularLocation>
</comment>
<keyword evidence="8 15" id="KW-0106">Calcium</keyword>
<evidence type="ECO:0000256" key="15">
    <source>
        <dbReference type="PIRSR" id="PIRSR601621-2"/>
    </source>
</evidence>
<evidence type="ECO:0000256" key="12">
    <source>
        <dbReference type="ARBA" id="ARBA00023180"/>
    </source>
</evidence>
<feature type="active site" description="Proton acceptor" evidence="14">
    <location>
        <position position="11"/>
    </location>
</feature>
<dbReference type="EC" id="1.11.1.-" evidence="17"/>
<evidence type="ECO:0000256" key="13">
    <source>
        <dbReference type="ARBA" id="ARBA00023324"/>
    </source>
</evidence>
<evidence type="ECO:0000313" key="20">
    <source>
        <dbReference type="Proteomes" id="UP000623467"/>
    </source>
</evidence>
<feature type="binding site" evidence="15">
    <location>
        <position position="140"/>
    </location>
    <ligand>
        <name>Ca(2+)</name>
        <dbReference type="ChEBI" id="CHEBI:29108"/>
        <label>2</label>
    </ligand>
</feature>
<feature type="binding site" evidence="15">
    <location>
        <position position="159"/>
    </location>
    <ligand>
        <name>Ca(2+)</name>
        <dbReference type="ChEBI" id="CHEBI:29108"/>
        <label>2</label>
    </ligand>
</feature>
<evidence type="ECO:0000313" key="19">
    <source>
        <dbReference type="EMBL" id="KAF7364298.1"/>
    </source>
</evidence>
<protein>
    <recommendedName>
        <fullName evidence="17">Peroxidase</fullName>
        <ecNumber evidence="17">1.11.1.-</ecNumber>
    </recommendedName>
</protein>
<evidence type="ECO:0000259" key="18">
    <source>
        <dbReference type="PROSITE" id="PS50873"/>
    </source>
</evidence>
<evidence type="ECO:0000256" key="5">
    <source>
        <dbReference type="ARBA" id="ARBA00022617"/>
    </source>
</evidence>
<dbReference type="GO" id="GO:0005576">
    <property type="term" value="C:extracellular region"/>
    <property type="evidence" value="ECO:0007669"/>
    <property type="project" value="UniProtKB-SubCell"/>
</dbReference>
<evidence type="ECO:0000256" key="9">
    <source>
        <dbReference type="ARBA" id="ARBA00023002"/>
    </source>
</evidence>
<comment type="caution">
    <text evidence="19">The sequence shown here is derived from an EMBL/GenBank/DDBJ whole genome shotgun (WGS) entry which is preliminary data.</text>
</comment>
<keyword evidence="5 15" id="KW-0349">Heme</keyword>
<keyword evidence="11" id="KW-1015">Disulfide bond</keyword>
<dbReference type="SUPFAM" id="SSF48113">
    <property type="entry name" value="Heme-dependent peroxidases"/>
    <property type="match status" value="1"/>
</dbReference>
<keyword evidence="9 17" id="KW-0560">Oxidoreductase</keyword>
<keyword evidence="13" id="KW-0376">Hydrogen peroxide</keyword>
<dbReference type="InterPro" id="IPR019794">
    <property type="entry name" value="Peroxidases_AS"/>
</dbReference>
<feature type="site" description="Transition state stabilizer" evidence="16">
    <location>
        <position position="7"/>
    </location>
</feature>
<dbReference type="GO" id="GO:0042744">
    <property type="term" value="P:hydrogen peroxide catabolic process"/>
    <property type="evidence" value="ECO:0007669"/>
    <property type="project" value="UniProtKB-KW"/>
</dbReference>